<dbReference type="GO" id="GO:0006730">
    <property type="term" value="P:one-carbon metabolic process"/>
    <property type="evidence" value="ECO:0007669"/>
    <property type="project" value="UniProtKB-KW"/>
</dbReference>
<comment type="pathway">
    <text evidence="1 14">Cofactor biosynthesis; tetrahydrofolate biosynthesis; 5,6,7,8-tetrahydrofolate from 7,8-dihydrofolate: step 1/1.</text>
</comment>
<gene>
    <name evidence="18" type="ORF">PSAL00342_LOCUS7220</name>
</gene>
<evidence type="ECO:0000256" key="16">
    <source>
        <dbReference type="PROSITE-ProRule" id="PRU10016"/>
    </source>
</evidence>
<dbReference type="InterPro" id="IPR045097">
    <property type="entry name" value="Thymidate_synth/dCMP_Mease"/>
</dbReference>
<evidence type="ECO:0000256" key="5">
    <source>
        <dbReference type="ARBA" id="ARBA00022603"/>
    </source>
</evidence>
<dbReference type="GO" id="GO:0004146">
    <property type="term" value="F:dihydrofolate reductase activity"/>
    <property type="evidence" value="ECO:0007669"/>
    <property type="project" value="UniProtKB-EC"/>
</dbReference>
<dbReference type="InterPro" id="IPR020940">
    <property type="entry name" value="Thymidylate_synthase_AS"/>
</dbReference>
<dbReference type="InterPro" id="IPR036926">
    <property type="entry name" value="Thymidate_synth/dCMP_Mease_sf"/>
</dbReference>
<evidence type="ECO:0000256" key="10">
    <source>
        <dbReference type="ARBA" id="ARBA00023268"/>
    </source>
</evidence>
<keyword evidence="5 14" id="KW-0489">Methyltransferase</keyword>
<keyword evidence="4 14" id="KW-0554">One-carbon metabolism</keyword>
<evidence type="ECO:0000256" key="3">
    <source>
        <dbReference type="ARBA" id="ARBA00010176"/>
    </source>
</evidence>
<dbReference type="GO" id="GO:0006231">
    <property type="term" value="P:dTMP biosynthetic process"/>
    <property type="evidence" value="ECO:0007669"/>
    <property type="project" value="InterPro"/>
</dbReference>
<evidence type="ECO:0000256" key="15">
    <source>
        <dbReference type="PIRSR" id="PIRSR000389-1"/>
    </source>
</evidence>
<keyword evidence="10" id="KW-0511">Multifunctional enzyme</keyword>
<protein>
    <recommendedName>
        <fullName evidence="14">Bifunctional dihydrofolate reductase-thymidylate synthase</fullName>
    </recommendedName>
</protein>
<name>A0A7S3UHH0_9CHLO</name>
<dbReference type="PRINTS" id="PR00108">
    <property type="entry name" value="THYMDSNTHASE"/>
</dbReference>
<dbReference type="InterPro" id="IPR017925">
    <property type="entry name" value="DHFR_CS"/>
</dbReference>
<comment type="catalytic activity">
    <reaction evidence="12">
        <text>dUMP + (6R)-5,10-methylene-5,6,7,8-tetrahydrofolate = 7,8-dihydrofolate + dTMP</text>
        <dbReference type="Rhea" id="RHEA:12104"/>
        <dbReference type="ChEBI" id="CHEBI:15636"/>
        <dbReference type="ChEBI" id="CHEBI:57451"/>
        <dbReference type="ChEBI" id="CHEBI:63528"/>
        <dbReference type="ChEBI" id="CHEBI:246422"/>
        <dbReference type="EC" id="2.1.1.45"/>
    </reaction>
</comment>
<dbReference type="PROSITE" id="PS00075">
    <property type="entry name" value="DHFR_1"/>
    <property type="match status" value="1"/>
</dbReference>
<dbReference type="EMBL" id="HBIS01008600">
    <property type="protein sequence ID" value="CAE0613321.1"/>
    <property type="molecule type" value="Transcribed_RNA"/>
</dbReference>
<dbReference type="Gene3D" id="3.40.430.10">
    <property type="entry name" value="Dihydrofolate Reductase, subunit A"/>
    <property type="match status" value="1"/>
</dbReference>
<dbReference type="InterPro" id="IPR000398">
    <property type="entry name" value="Thymidylate_synthase"/>
</dbReference>
<comment type="function">
    <text evidence="11">Bifunctional enzyme. Involved in de novo dTMP biosynthesis. Key enzyme in folate metabolism. Can play two different roles depending on the source of dihydrofolate: de novo synthesis of tetrahydrofolate or recycling of the dihydrofolate released as one of the end products of the TS catalyzed reaction. Catalyzes an essential reaction for de novo glycine and purine synthesis, DNA precursor synthesis, and for the conversion of dUMP to dTMP.</text>
</comment>
<dbReference type="NCBIfam" id="TIGR03284">
    <property type="entry name" value="thym_sym"/>
    <property type="match status" value="1"/>
</dbReference>
<keyword evidence="9 14" id="KW-0560">Oxidoreductase</keyword>
<dbReference type="InterPro" id="IPR001796">
    <property type="entry name" value="DHFR_dom"/>
</dbReference>
<dbReference type="AlphaFoldDB" id="A0A7S3UHH0"/>
<dbReference type="GO" id="GO:0005829">
    <property type="term" value="C:cytosol"/>
    <property type="evidence" value="ECO:0007669"/>
    <property type="project" value="TreeGrafter"/>
</dbReference>
<keyword evidence="7 14" id="KW-0545">Nucleotide biosynthesis</keyword>
<reference evidence="18" key="1">
    <citation type="submission" date="2021-01" db="EMBL/GenBank/DDBJ databases">
        <authorList>
            <person name="Corre E."/>
            <person name="Pelletier E."/>
            <person name="Niang G."/>
            <person name="Scheremetjew M."/>
            <person name="Finn R."/>
            <person name="Kale V."/>
            <person name="Holt S."/>
            <person name="Cochrane G."/>
            <person name="Meng A."/>
            <person name="Brown T."/>
            <person name="Cohen L."/>
        </authorList>
    </citation>
    <scope>NUCLEOTIDE SEQUENCE</scope>
    <source>
        <strain evidence="18">CCMP1897</strain>
    </source>
</reference>
<dbReference type="Pfam" id="PF00303">
    <property type="entry name" value="Thymidylat_synt"/>
    <property type="match status" value="1"/>
</dbReference>
<keyword evidence="8" id="KW-0521">NADP</keyword>
<evidence type="ECO:0000256" key="13">
    <source>
        <dbReference type="ARBA" id="ARBA00048873"/>
    </source>
</evidence>
<dbReference type="Pfam" id="PF00186">
    <property type="entry name" value="DHFR_1"/>
    <property type="match status" value="1"/>
</dbReference>
<accession>A0A7S3UHH0</accession>
<evidence type="ECO:0000256" key="8">
    <source>
        <dbReference type="ARBA" id="ARBA00022857"/>
    </source>
</evidence>
<dbReference type="CDD" id="cd00351">
    <property type="entry name" value="TS_Pyrimidine_HMase"/>
    <property type="match status" value="1"/>
</dbReference>
<evidence type="ECO:0000256" key="4">
    <source>
        <dbReference type="ARBA" id="ARBA00022563"/>
    </source>
</evidence>
<evidence type="ECO:0000259" key="17">
    <source>
        <dbReference type="PROSITE" id="PS51330"/>
    </source>
</evidence>
<comment type="similarity">
    <text evidence="3 14">In the N-terminal section; belongs to the dihydrofolate reductase family.</text>
</comment>
<dbReference type="GO" id="GO:0032259">
    <property type="term" value="P:methylation"/>
    <property type="evidence" value="ECO:0007669"/>
    <property type="project" value="UniProtKB-KW"/>
</dbReference>
<dbReference type="SUPFAM" id="SSF53597">
    <property type="entry name" value="Dihydrofolate reductase-like"/>
    <property type="match status" value="1"/>
</dbReference>
<evidence type="ECO:0000313" key="18">
    <source>
        <dbReference type="EMBL" id="CAE0613321.1"/>
    </source>
</evidence>
<evidence type="ECO:0000256" key="1">
    <source>
        <dbReference type="ARBA" id="ARBA00004903"/>
    </source>
</evidence>
<comment type="catalytic activity">
    <reaction evidence="13">
        <text>(6S)-5,6,7,8-tetrahydrofolate + NADP(+) = 7,8-dihydrofolate + NADPH + H(+)</text>
        <dbReference type="Rhea" id="RHEA:15009"/>
        <dbReference type="ChEBI" id="CHEBI:15378"/>
        <dbReference type="ChEBI" id="CHEBI:57451"/>
        <dbReference type="ChEBI" id="CHEBI:57453"/>
        <dbReference type="ChEBI" id="CHEBI:57783"/>
        <dbReference type="ChEBI" id="CHEBI:58349"/>
        <dbReference type="EC" id="1.5.1.3"/>
    </reaction>
</comment>
<evidence type="ECO:0000256" key="14">
    <source>
        <dbReference type="PIRNR" id="PIRNR000389"/>
    </source>
</evidence>
<evidence type="ECO:0000256" key="7">
    <source>
        <dbReference type="ARBA" id="ARBA00022727"/>
    </source>
</evidence>
<dbReference type="PANTHER" id="PTHR11548:SF2">
    <property type="entry name" value="THYMIDYLATE SYNTHASE"/>
    <property type="match status" value="1"/>
</dbReference>
<dbReference type="InterPro" id="IPR024072">
    <property type="entry name" value="DHFR-like_dom_sf"/>
</dbReference>
<dbReference type="FunFam" id="3.30.572.10:FF:000002">
    <property type="entry name" value="Possible thymidylate synthase"/>
    <property type="match status" value="1"/>
</dbReference>
<sequence>MEAAVEHVAKRTFQIVVAASKNRGIGLAGNIPWRLPGDLKYFKAITTHTHDAEKRNAVIMGRKTWESLPEKFKPLPGRMNVVLTRKIKADENSPPMQEQEGMQKQYPDGVCVMASLDAALKLLAEDAHKDKIENVYVIGGGVVYEEALSSPLCEAIHYTEVGTQTKCDTFFPEITPDTYRVWSASEAKMENGIPYTFLCYTRSGATVAPNLSPAMSFGHEEYQYLDMVKDIIESGCLKGDRTGVGTLSKFGRQMRFNLRYTFPLLTTKRTFWRGVAEELLWFISGSTNANLLRERGVHIWDGNGSREFLDNLGLQHREEMDLGPVYGFQWRHFGAKYTDMHADYSNQGVDQLAEVIHKIKHTPNDRRIVLSAWNPCALKEMALPPCHMFCQFYVANGELSCQMYQRSCDLGLGVPFNIASYALLTRMIAHVCDLKPGDFVHVLGDAHVYTNHVEPLLEQLKHQPRAFPILRLNPEKKDIDAFTFDDFELIGYEPHKKIPMQMAV</sequence>
<dbReference type="HAMAP" id="MF_00008">
    <property type="entry name" value="Thymidy_synth_bact"/>
    <property type="match status" value="1"/>
</dbReference>
<dbReference type="InterPro" id="IPR023451">
    <property type="entry name" value="Thymidate_synth/dCMP_Mease_dom"/>
</dbReference>
<feature type="domain" description="DHFR" evidence="17">
    <location>
        <begin position="12"/>
        <end position="202"/>
    </location>
</feature>
<dbReference type="GO" id="GO:0004799">
    <property type="term" value="F:thymidylate synthase activity"/>
    <property type="evidence" value="ECO:0007669"/>
    <property type="project" value="UniProtKB-EC"/>
</dbReference>
<dbReference type="PROSITE" id="PS51330">
    <property type="entry name" value="DHFR_2"/>
    <property type="match status" value="1"/>
</dbReference>
<dbReference type="GO" id="GO:0046654">
    <property type="term" value="P:tetrahydrofolate biosynthetic process"/>
    <property type="evidence" value="ECO:0007669"/>
    <property type="project" value="UniProtKB-UniPathway"/>
</dbReference>
<evidence type="ECO:0000256" key="11">
    <source>
        <dbReference type="ARBA" id="ARBA00024992"/>
    </source>
</evidence>
<dbReference type="PROSITE" id="PS00091">
    <property type="entry name" value="THYMIDYLATE_SYNTHASE"/>
    <property type="match status" value="1"/>
</dbReference>
<dbReference type="NCBIfam" id="NF002497">
    <property type="entry name" value="PRK01827.1-3"/>
    <property type="match status" value="1"/>
</dbReference>
<dbReference type="UniPathway" id="UPA00077">
    <property type="reaction ID" value="UER00158"/>
</dbReference>
<keyword evidence="6 14" id="KW-0808">Transferase</keyword>
<dbReference type="PANTHER" id="PTHR11548">
    <property type="entry name" value="THYMIDYLATE SYNTHASE 1"/>
    <property type="match status" value="1"/>
</dbReference>
<evidence type="ECO:0000256" key="12">
    <source>
        <dbReference type="ARBA" id="ARBA00047344"/>
    </source>
</evidence>
<dbReference type="GO" id="GO:0005739">
    <property type="term" value="C:mitochondrion"/>
    <property type="evidence" value="ECO:0007669"/>
    <property type="project" value="TreeGrafter"/>
</dbReference>
<evidence type="ECO:0000256" key="2">
    <source>
        <dbReference type="ARBA" id="ARBA00006900"/>
    </source>
</evidence>
<dbReference type="SUPFAM" id="SSF55831">
    <property type="entry name" value="Thymidylate synthase/dCMP hydroxymethylase"/>
    <property type="match status" value="1"/>
</dbReference>
<organism evidence="18">
    <name type="scientific">Picocystis salinarum</name>
    <dbReference type="NCBI Taxonomy" id="88271"/>
    <lineage>
        <taxon>Eukaryota</taxon>
        <taxon>Viridiplantae</taxon>
        <taxon>Chlorophyta</taxon>
        <taxon>Picocystophyceae</taxon>
        <taxon>Picocystales</taxon>
        <taxon>Picocystaceae</taxon>
        <taxon>Picocystis</taxon>
    </lineage>
</organism>
<dbReference type="PIRSF" id="PIRSF000389">
    <property type="entry name" value="DHFR-TS"/>
    <property type="match status" value="1"/>
</dbReference>
<evidence type="ECO:0000256" key="6">
    <source>
        <dbReference type="ARBA" id="ARBA00022679"/>
    </source>
</evidence>
<dbReference type="InterPro" id="IPR012262">
    <property type="entry name" value="DHFR-TS"/>
</dbReference>
<evidence type="ECO:0000256" key="9">
    <source>
        <dbReference type="ARBA" id="ARBA00023002"/>
    </source>
</evidence>
<dbReference type="Gene3D" id="3.30.572.10">
    <property type="entry name" value="Thymidylate synthase/dCMP hydroxymethylase domain"/>
    <property type="match status" value="1"/>
</dbReference>
<dbReference type="CDD" id="cd00209">
    <property type="entry name" value="DHFR"/>
    <property type="match status" value="1"/>
</dbReference>
<comment type="similarity">
    <text evidence="2 14">In the C-terminal section; belongs to the thymidylate synthase family.</text>
</comment>
<proteinExistence type="inferred from homology"/>
<feature type="active site" evidence="15 16">
    <location>
        <position position="386"/>
    </location>
</feature>